<keyword evidence="3" id="KW-1185">Reference proteome</keyword>
<evidence type="ECO:0000313" key="2">
    <source>
        <dbReference type="EMBL" id="MBO2454112.1"/>
    </source>
</evidence>
<dbReference type="Proteomes" id="UP000669179">
    <property type="component" value="Unassembled WGS sequence"/>
</dbReference>
<proteinExistence type="predicted"/>
<gene>
    <name evidence="2" type="ORF">J4573_43980</name>
</gene>
<protein>
    <submittedName>
        <fullName evidence="2">Maleylpyruvate isomerase family mycothiol-dependent enzyme</fullName>
    </submittedName>
</protein>
<feature type="domain" description="Mycothiol-dependent maleylpyruvate isomerase metal-binding" evidence="1">
    <location>
        <begin position="10"/>
        <end position="97"/>
    </location>
</feature>
<dbReference type="RefSeq" id="WP_208262259.1">
    <property type="nucleotide sequence ID" value="NZ_JAGEOJ010000024.1"/>
</dbReference>
<dbReference type="InterPro" id="IPR024344">
    <property type="entry name" value="MDMPI_metal-binding"/>
</dbReference>
<sequence length="209" mass="22729">MDDTELRAALAAERTELAELLGALPDADWDTPSLCQGWRVREVVAHSTMAFRARLPHFLIEMVKARGSMNRMLDRTARRDAAVMTPAQLTAALRDNAHHPWKPPGGGYEGALTHEIVHGLDSTIALGIDRQIPADRLLPVLNGMASPRGLKFFHVDLAGVQLRATDMDWRFGTGAPLMGTGADLLMVLGGRRLPAGRLRGDHSARFAAA</sequence>
<dbReference type="InterPro" id="IPR034660">
    <property type="entry name" value="DinB/YfiT-like"/>
</dbReference>
<keyword evidence="2" id="KW-0413">Isomerase</keyword>
<accession>A0A939PKR6</accession>
<dbReference type="GO" id="GO:0046872">
    <property type="term" value="F:metal ion binding"/>
    <property type="evidence" value="ECO:0007669"/>
    <property type="project" value="InterPro"/>
</dbReference>
<dbReference type="AlphaFoldDB" id="A0A939PKR6"/>
<name>A0A939PKR6_9ACTN</name>
<dbReference type="GO" id="GO:0016853">
    <property type="term" value="F:isomerase activity"/>
    <property type="evidence" value="ECO:0007669"/>
    <property type="project" value="UniProtKB-KW"/>
</dbReference>
<dbReference type="SUPFAM" id="SSF109854">
    <property type="entry name" value="DinB/YfiT-like putative metalloenzymes"/>
    <property type="match status" value="1"/>
</dbReference>
<comment type="caution">
    <text evidence="2">The sequence shown here is derived from an EMBL/GenBank/DDBJ whole genome shotgun (WGS) entry which is preliminary data.</text>
</comment>
<dbReference type="Pfam" id="PF11716">
    <property type="entry name" value="MDMPI_N"/>
    <property type="match status" value="1"/>
</dbReference>
<dbReference type="InterPro" id="IPR017517">
    <property type="entry name" value="Maleyloyr_isom"/>
</dbReference>
<dbReference type="Gene3D" id="1.20.120.450">
    <property type="entry name" value="dinb family like domain"/>
    <property type="match status" value="1"/>
</dbReference>
<evidence type="ECO:0000259" key="1">
    <source>
        <dbReference type="Pfam" id="PF11716"/>
    </source>
</evidence>
<dbReference type="NCBIfam" id="TIGR03083">
    <property type="entry name" value="maleylpyruvate isomerase family mycothiol-dependent enzyme"/>
    <property type="match status" value="1"/>
</dbReference>
<dbReference type="EMBL" id="JAGEOJ010000024">
    <property type="protein sequence ID" value="MBO2454112.1"/>
    <property type="molecule type" value="Genomic_DNA"/>
</dbReference>
<organism evidence="2 3">
    <name type="scientific">Actinomadura barringtoniae</name>
    <dbReference type="NCBI Taxonomy" id="1427535"/>
    <lineage>
        <taxon>Bacteria</taxon>
        <taxon>Bacillati</taxon>
        <taxon>Actinomycetota</taxon>
        <taxon>Actinomycetes</taxon>
        <taxon>Streptosporangiales</taxon>
        <taxon>Thermomonosporaceae</taxon>
        <taxon>Actinomadura</taxon>
    </lineage>
</organism>
<reference evidence="2" key="1">
    <citation type="submission" date="2021-03" db="EMBL/GenBank/DDBJ databases">
        <authorList>
            <person name="Kanchanasin P."/>
            <person name="Saeng-In P."/>
            <person name="Phongsopitanun W."/>
            <person name="Yuki M."/>
            <person name="Kudo T."/>
            <person name="Ohkuma M."/>
            <person name="Tanasupawat S."/>
        </authorList>
    </citation>
    <scope>NUCLEOTIDE SEQUENCE</scope>
    <source>
        <strain evidence="2">GKU 128</strain>
    </source>
</reference>
<evidence type="ECO:0000313" key="3">
    <source>
        <dbReference type="Proteomes" id="UP000669179"/>
    </source>
</evidence>